<dbReference type="GO" id="GO:0022857">
    <property type="term" value="F:transmembrane transporter activity"/>
    <property type="evidence" value="ECO:0007669"/>
    <property type="project" value="TreeGrafter"/>
</dbReference>
<dbReference type="Pfam" id="PF12704">
    <property type="entry name" value="MacB_PCD"/>
    <property type="match status" value="2"/>
</dbReference>
<name>A0A6I4HYU3_9SPHI</name>
<reference evidence="9 10" key="1">
    <citation type="submission" date="2020-12" db="EMBL/GenBank/DDBJ databases">
        <title>HMF7856_wgs.fasta genome submission.</title>
        <authorList>
            <person name="Kang H."/>
            <person name="Kim H."/>
            <person name="Joh K."/>
        </authorList>
    </citation>
    <scope>NUCLEOTIDE SEQUENCE [LARGE SCALE GENOMIC DNA]</scope>
    <source>
        <strain evidence="9 10">HMF7856</strain>
    </source>
</reference>
<gene>
    <name evidence="9" type="ORF">GO620_002615</name>
</gene>
<accession>A0A6I4HYU3</accession>
<evidence type="ECO:0000256" key="2">
    <source>
        <dbReference type="ARBA" id="ARBA00022475"/>
    </source>
</evidence>
<evidence type="ECO:0000256" key="4">
    <source>
        <dbReference type="ARBA" id="ARBA00022989"/>
    </source>
</evidence>
<evidence type="ECO:0000313" key="9">
    <source>
        <dbReference type="EMBL" id="QQL50368.1"/>
    </source>
</evidence>
<feature type="domain" description="MacB-like periplasmic core" evidence="8">
    <location>
        <begin position="432"/>
        <end position="643"/>
    </location>
</feature>
<dbReference type="InterPro" id="IPR025857">
    <property type="entry name" value="MacB_PCD"/>
</dbReference>
<evidence type="ECO:0000256" key="5">
    <source>
        <dbReference type="ARBA" id="ARBA00023136"/>
    </source>
</evidence>
<dbReference type="EMBL" id="CP066775">
    <property type="protein sequence ID" value="QQL50368.1"/>
    <property type="molecule type" value="Genomic_DNA"/>
</dbReference>
<dbReference type="RefSeq" id="WP_157522313.1">
    <property type="nucleotide sequence ID" value="NZ_CP066775.1"/>
</dbReference>
<evidence type="ECO:0000313" key="10">
    <source>
        <dbReference type="Proteomes" id="UP000429232"/>
    </source>
</evidence>
<sequence length="799" mass="89347">MIKNYLKIAWRSILKNKLHATINIVGLAVGMAVTILISLWVWDEVSFNKSFKNYDRFVQVMQHQTFNGEVGTQTAMPIPLGYLLKQDYKSDFKHVVLSSWSGDHILTYGDKKVIEIGNFMQPEAPDLLKLDMVSGTRNSFNDQSTVLISQSAAKAVFGNTDPLNKTVKLDNNFILTVGGVYKDFASNSTFDEVNFIAPWAAYLKSEKWIEGAQTRWGNNSFQIFAELNPNADLDKVSAKIKNIKAVNILAQGDKIGASFKPVVFLQPMSKFHLYSQFKNGVNTGGAIQFVWMFSLIGLFVLMLACINFMNLSTAQSEKRAKEVGIRKTLGSFKKQLISQFYTESVLVAFMAFIISIVMVVLALSWFNNVANKHIAMPWANIYFWMAGIVFSMLTGLIAGSYPAFYLSSFVPVKVLKGTFRVGRLAALPRKILVVLQFTISVALIIGTVVIFRQVQHTKDRPVGYERTGVISVDMQTMTIHRNFLAVRNKLLNSGTIVEMAESGSPLTDVYSNNSGFDWRGKAPGLQDDFATITITPEYGKTAGWNLIAGRNLSRDLATDSNALILNEAAVKFMNFKHPVGELVTNGTAKLTVVGVVKDMVMSSPYEPVKPTIYALLRRDRGSVVVARLNPKISAHKAVAKIEQTFKAFDPDSPFTYQFTDDNYNKKFAYEERIGKLAGFFTLFAIFISCMGLFGMASFMAEQRVKEIGVRKVLGATVLNLWKLMSTDFVMLVCISFIIAMPLAYYFMHGWLQNYTYRSELSWWIFALTGIGTLVITLLTISYQSIKAALTNPVKSLRSE</sequence>
<protein>
    <submittedName>
        <fullName evidence="9">ABC transporter permease</fullName>
    </submittedName>
</protein>
<proteinExistence type="inferred from homology"/>
<feature type="domain" description="ABC3 transporter permease C-terminal" evidence="7">
    <location>
        <begin position="679"/>
        <end position="791"/>
    </location>
</feature>
<keyword evidence="2" id="KW-1003">Cell membrane</keyword>
<dbReference type="PANTHER" id="PTHR30572">
    <property type="entry name" value="MEMBRANE COMPONENT OF TRANSPORTER-RELATED"/>
    <property type="match status" value="1"/>
</dbReference>
<evidence type="ECO:0000256" key="6">
    <source>
        <dbReference type="ARBA" id="ARBA00038076"/>
    </source>
</evidence>
<feature type="domain" description="MacB-like periplasmic core" evidence="8">
    <location>
        <begin position="22"/>
        <end position="242"/>
    </location>
</feature>
<evidence type="ECO:0000256" key="3">
    <source>
        <dbReference type="ARBA" id="ARBA00022692"/>
    </source>
</evidence>
<dbReference type="AlphaFoldDB" id="A0A6I4HYU3"/>
<evidence type="ECO:0000259" key="7">
    <source>
        <dbReference type="Pfam" id="PF02687"/>
    </source>
</evidence>
<dbReference type="GO" id="GO:0005886">
    <property type="term" value="C:plasma membrane"/>
    <property type="evidence" value="ECO:0007669"/>
    <property type="project" value="UniProtKB-SubCell"/>
</dbReference>
<dbReference type="PANTHER" id="PTHR30572:SF4">
    <property type="entry name" value="ABC TRANSPORTER PERMEASE YTRF"/>
    <property type="match status" value="1"/>
</dbReference>
<dbReference type="InterPro" id="IPR003838">
    <property type="entry name" value="ABC3_permease_C"/>
</dbReference>
<dbReference type="Pfam" id="PF02687">
    <property type="entry name" value="FtsX"/>
    <property type="match status" value="2"/>
</dbReference>
<dbReference type="Proteomes" id="UP000429232">
    <property type="component" value="Chromosome"/>
</dbReference>
<keyword evidence="3" id="KW-0812">Transmembrane</keyword>
<feature type="domain" description="ABC3 transporter permease C-terminal" evidence="7">
    <location>
        <begin position="295"/>
        <end position="402"/>
    </location>
</feature>
<keyword evidence="5" id="KW-0472">Membrane</keyword>
<keyword evidence="4" id="KW-1133">Transmembrane helix</keyword>
<evidence type="ECO:0000259" key="8">
    <source>
        <dbReference type="Pfam" id="PF12704"/>
    </source>
</evidence>
<evidence type="ECO:0000256" key="1">
    <source>
        <dbReference type="ARBA" id="ARBA00004651"/>
    </source>
</evidence>
<organism evidence="9 10">
    <name type="scientific">Mucilaginibacter ginkgonis</name>
    <dbReference type="NCBI Taxonomy" id="2682091"/>
    <lineage>
        <taxon>Bacteria</taxon>
        <taxon>Pseudomonadati</taxon>
        <taxon>Bacteroidota</taxon>
        <taxon>Sphingobacteriia</taxon>
        <taxon>Sphingobacteriales</taxon>
        <taxon>Sphingobacteriaceae</taxon>
        <taxon>Mucilaginibacter</taxon>
    </lineage>
</organism>
<dbReference type="KEGG" id="mgik:GO620_002615"/>
<keyword evidence="10" id="KW-1185">Reference proteome</keyword>
<comment type="similarity">
    <text evidence="6">Belongs to the ABC-4 integral membrane protein family.</text>
</comment>
<dbReference type="InterPro" id="IPR050250">
    <property type="entry name" value="Macrolide_Exporter_MacB"/>
</dbReference>
<comment type="subcellular location">
    <subcellularLocation>
        <location evidence="1">Cell membrane</location>
        <topology evidence="1">Multi-pass membrane protein</topology>
    </subcellularLocation>
</comment>